<protein>
    <submittedName>
        <fullName evidence="2">Uncharacterized protein</fullName>
    </submittedName>
</protein>
<evidence type="ECO:0000256" key="1">
    <source>
        <dbReference type="SAM" id="MobiDB-lite"/>
    </source>
</evidence>
<reference evidence="3" key="1">
    <citation type="submission" date="2016-06" db="EMBL/GenBank/DDBJ databases">
        <authorList>
            <person name="Varghese N."/>
            <person name="Submissions Spin"/>
        </authorList>
    </citation>
    <scope>NUCLEOTIDE SEQUENCE [LARGE SCALE GENOMIC DNA]</scope>
    <source>
        <strain evidence="3">DSM 45431</strain>
    </source>
</reference>
<gene>
    <name evidence="2" type="ORF">GA0070624_3155</name>
</gene>
<feature type="region of interest" description="Disordered" evidence="1">
    <location>
        <begin position="1"/>
        <end position="31"/>
    </location>
</feature>
<accession>A0A1C6S879</accession>
<name>A0A1C6S879_9ACTN</name>
<evidence type="ECO:0000313" key="2">
    <source>
        <dbReference type="EMBL" id="SCL25679.1"/>
    </source>
</evidence>
<keyword evidence="3" id="KW-1185">Reference proteome</keyword>
<sequence length="243" mass="26343">MTAYSNPSPQAPDHRPTPTGERAATRDDSPRVAAAVPITVWRLDDHGDDQPTTDPAAGFASRLARRLVLVYTSRGEAVVDFDHDLHLHQAATTTGRRYLPITDAADVTELRELDRPIGLITLRWPRQNPTSSAELTADMFTGCRLMMSQGASIIAAVRPAYPDEPGFTFANQEHTLRAAAEKAGLAHVLQIVAVSAPGHGDEFLYYASQAEASLATTRGAPVGSALHIDLLVFERDANRDDRP</sequence>
<dbReference type="Proteomes" id="UP000199413">
    <property type="component" value="Unassembled WGS sequence"/>
</dbReference>
<proteinExistence type="predicted"/>
<organism evidence="2 3">
    <name type="scientific">Micromonospora rhizosphaerae</name>
    <dbReference type="NCBI Taxonomy" id="568872"/>
    <lineage>
        <taxon>Bacteria</taxon>
        <taxon>Bacillati</taxon>
        <taxon>Actinomycetota</taxon>
        <taxon>Actinomycetes</taxon>
        <taxon>Micromonosporales</taxon>
        <taxon>Micromonosporaceae</taxon>
        <taxon>Micromonospora</taxon>
    </lineage>
</organism>
<evidence type="ECO:0000313" key="3">
    <source>
        <dbReference type="Proteomes" id="UP000199413"/>
    </source>
</evidence>
<dbReference type="AlphaFoldDB" id="A0A1C6S879"/>
<dbReference type="EMBL" id="FMHV01000002">
    <property type="protein sequence ID" value="SCL25679.1"/>
    <property type="molecule type" value="Genomic_DNA"/>
</dbReference>